<dbReference type="InterPro" id="IPR035985">
    <property type="entry name" value="Ubiquitin-activating_enz"/>
</dbReference>
<evidence type="ECO:0000259" key="2">
    <source>
        <dbReference type="Pfam" id="PF00899"/>
    </source>
</evidence>
<dbReference type="InterPro" id="IPR045886">
    <property type="entry name" value="ThiF/MoeB/HesA"/>
</dbReference>
<dbReference type="OrthoDB" id="9204719at2"/>
<dbReference type="GO" id="GO:0008641">
    <property type="term" value="F:ubiquitin-like modifier activating enzyme activity"/>
    <property type="evidence" value="ECO:0007669"/>
    <property type="project" value="InterPro"/>
</dbReference>
<reference evidence="3 4" key="1">
    <citation type="submission" date="2018-08" db="EMBL/GenBank/DDBJ databases">
        <title>Genomic Encyclopedia of Archaeal and Bacterial Type Strains, Phase II (KMG-II): from individual species to whole genera.</title>
        <authorList>
            <person name="Goeker M."/>
        </authorList>
    </citation>
    <scope>NUCLEOTIDE SEQUENCE [LARGE SCALE GENOMIC DNA]</scope>
    <source>
        <strain evidence="3 4">DSM 45791</strain>
    </source>
</reference>
<dbReference type="EMBL" id="QUNO01000006">
    <property type="protein sequence ID" value="REH47330.1"/>
    <property type="molecule type" value="Genomic_DNA"/>
</dbReference>
<comment type="caution">
    <text evidence="3">The sequence shown here is derived from an EMBL/GenBank/DDBJ whole genome shotgun (WGS) entry which is preliminary data.</text>
</comment>
<proteinExistence type="predicted"/>
<dbReference type="Gene3D" id="3.40.50.720">
    <property type="entry name" value="NAD(P)-binding Rossmann-like Domain"/>
    <property type="match status" value="1"/>
</dbReference>
<protein>
    <submittedName>
        <fullName evidence="3">Molybdopterin/thiamine biosynthesis adenylyltransferase</fullName>
    </submittedName>
</protein>
<name>A0A3E0HLV7_9PSEU</name>
<feature type="domain" description="THIF-type NAD/FAD binding fold" evidence="2">
    <location>
        <begin position="125"/>
        <end position="361"/>
    </location>
</feature>
<gene>
    <name evidence="3" type="ORF">BCF44_106495</name>
</gene>
<dbReference type="GO" id="GO:0016779">
    <property type="term" value="F:nucleotidyltransferase activity"/>
    <property type="evidence" value="ECO:0007669"/>
    <property type="project" value="UniProtKB-KW"/>
</dbReference>
<evidence type="ECO:0000256" key="1">
    <source>
        <dbReference type="SAM" id="MobiDB-lite"/>
    </source>
</evidence>
<evidence type="ECO:0000313" key="4">
    <source>
        <dbReference type="Proteomes" id="UP000256269"/>
    </source>
</evidence>
<dbReference type="AlphaFoldDB" id="A0A3E0HLV7"/>
<evidence type="ECO:0000313" key="3">
    <source>
        <dbReference type="EMBL" id="REH47330.1"/>
    </source>
</evidence>
<sequence>MKRPRVKHEHRPVRYGRNRIRIGGAVPGIAVDIDDRDGSVWALLQLLDGTRTVDQVIADLVHRFPQLDADRVRTDIDDLAGRGHLEDAGRSAPPQLTARDLDRHARSQRLWQWIDDTPRATRWHAQLALKQARVLLIGLGGAGSTAALALTQSGVGVLHCLDFDAVEMSNLNRQILYTDDDLGRSKVAAALDRLRAHNSDITITGEHRAIDGPADVVTLAPGFDVVLLAADRPREITSWVNHGCHATGTAWVHCGYHGPVVAVGSYQPDRTPCYDCVLADARDQRRRAGLRPVAPEPAPERRPPAASNAVTAGTSGLLAAHAVMRLITGIPAQHTNTTVALDLLTMTALPLAPVAHRPDCPTCDLTA</sequence>
<feature type="region of interest" description="Disordered" evidence="1">
    <location>
        <begin position="287"/>
        <end position="309"/>
    </location>
</feature>
<dbReference type="PANTHER" id="PTHR10953">
    <property type="entry name" value="UBIQUITIN-ACTIVATING ENZYME E1"/>
    <property type="match status" value="1"/>
</dbReference>
<dbReference type="InterPro" id="IPR000594">
    <property type="entry name" value="ThiF_NAD_FAD-bd"/>
</dbReference>
<dbReference type="SUPFAM" id="SSF69572">
    <property type="entry name" value="Activating enzymes of the ubiquitin-like proteins"/>
    <property type="match status" value="1"/>
</dbReference>
<keyword evidence="3" id="KW-0548">Nucleotidyltransferase</keyword>
<dbReference type="GO" id="GO:0005737">
    <property type="term" value="C:cytoplasm"/>
    <property type="evidence" value="ECO:0007669"/>
    <property type="project" value="TreeGrafter"/>
</dbReference>
<dbReference type="GO" id="GO:0004792">
    <property type="term" value="F:thiosulfate-cyanide sulfurtransferase activity"/>
    <property type="evidence" value="ECO:0007669"/>
    <property type="project" value="TreeGrafter"/>
</dbReference>
<dbReference type="PANTHER" id="PTHR10953:SF102">
    <property type="entry name" value="ADENYLYLTRANSFERASE AND SULFURTRANSFERASE MOCS3"/>
    <property type="match status" value="1"/>
</dbReference>
<dbReference type="Proteomes" id="UP000256269">
    <property type="component" value="Unassembled WGS sequence"/>
</dbReference>
<dbReference type="Pfam" id="PF00899">
    <property type="entry name" value="ThiF"/>
    <property type="match status" value="1"/>
</dbReference>
<keyword evidence="4" id="KW-1185">Reference proteome</keyword>
<keyword evidence="3" id="KW-0808">Transferase</keyword>
<dbReference type="Gene3D" id="3.90.930.60">
    <property type="match status" value="1"/>
</dbReference>
<accession>A0A3E0HLV7</accession>
<organism evidence="3 4">
    <name type="scientific">Kutzneria buriramensis</name>
    <dbReference type="NCBI Taxonomy" id="1045776"/>
    <lineage>
        <taxon>Bacteria</taxon>
        <taxon>Bacillati</taxon>
        <taxon>Actinomycetota</taxon>
        <taxon>Actinomycetes</taxon>
        <taxon>Pseudonocardiales</taxon>
        <taxon>Pseudonocardiaceae</taxon>
        <taxon>Kutzneria</taxon>
    </lineage>
</organism>